<sequence>MVDSAFVRVNLLVGHPCGTIADVTGGRRGPYAGTRERRAAIMAAAHGLVTEQGHRATTAADVAERAGVTESAVLYHFPSKEHLYTAVFEHLLSGPAPREDATTVAQVEALLTRLVARDTTNPHLARLYQVLMAESSDPAHPAHDTFVRRTDLITGAMTRSFAAIQTSGEAVLAASPERCARLLVGAWDGLQAQWFIRPDFDLAADVLAAFHAIAPARTTPAAH</sequence>
<reference evidence="6 7" key="1">
    <citation type="submission" date="2018-10" db="EMBL/GenBank/DDBJ databases">
        <title>Isolation, diversity and antifungal activity of actinobacteria from wheat.</title>
        <authorList>
            <person name="Han C."/>
        </authorList>
    </citation>
    <scope>NUCLEOTIDE SEQUENCE [LARGE SCALE GENOMIC DNA]</scope>
    <source>
        <strain evidence="6 7">NEAU-YY56</strain>
    </source>
</reference>
<evidence type="ECO:0000259" key="5">
    <source>
        <dbReference type="PROSITE" id="PS50977"/>
    </source>
</evidence>
<dbReference type="GO" id="GO:0003700">
    <property type="term" value="F:DNA-binding transcription factor activity"/>
    <property type="evidence" value="ECO:0007669"/>
    <property type="project" value="TreeGrafter"/>
</dbReference>
<keyword evidence="2 4" id="KW-0238">DNA-binding</keyword>
<proteinExistence type="predicted"/>
<dbReference type="InterPro" id="IPR036271">
    <property type="entry name" value="Tet_transcr_reg_TetR-rel_C_sf"/>
</dbReference>
<feature type="DNA-binding region" description="H-T-H motif" evidence="4">
    <location>
        <begin position="58"/>
        <end position="77"/>
    </location>
</feature>
<keyword evidence="1" id="KW-0805">Transcription regulation</keyword>
<dbReference type="PANTHER" id="PTHR30055:SF234">
    <property type="entry name" value="HTH-TYPE TRANSCRIPTIONAL REGULATOR BETI"/>
    <property type="match status" value="1"/>
</dbReference>
<evidence type="ECO:0000256" key="1">
    <source>
        <dbReference type="ARBA" id="ARBA00023015"/>
    </source>
</evidence>
<dbReference type="EMBL" id="RFFI01000055">
    <property type="protein sequence ID" value="RMI09259.1"/>
    <property type="molecule type" value="Genomic_DNA"/>
</dbReference>
<dbReference type="InterPro" id="IPR009057">
    <property type="entry name" value="Homeodomain-like_sf"/>
</dbReference>
<keyword evidence="3" id="KW-0804">Transcription</keyword>
<dbReference type="SUPFAM" id="SSF48498">
    <property type="entry name" value="Tetracyclin repressor-like, C-terminal domain"/>
    <property type="match status" value="1"/>
</dbReference>
<dbReference type="PRINTS" id="PR00455">
    <property type="entry name" value="HTHTETR"/>
</dbReference>
<evidence type="ECO:0000256" key="2">
    <source>
        <dbReference type="ARBA" id="ARBA00023125"/>
    </source>
</evidence>
<dbReference type="PROSITE" id="PS50977">
    <property type="entry name" value="HTH_TETR_2"/>
    <property type="match status" value="1"/>
</dbReference>
<keyword evidence="7" id="KW-1185">Reference proteome</keyword>
<evidence type="ECO:0000256" key="4">
    <source>
        <dbReference type="PROSITE-ProRule" id="PRU00335"/>
    </source>
</evidence>
<feature type="domain" description="HTH tetR-type" evidence="5">
    <location>
        <begin position="35"/>
        <end position="95"/>
    </location>
</feature>
<dbReference type="Proteomes" id="UP000269289">
    <property type="component" value="Unassembled WGS sequence"/>
</dbReference>
<dbReference type="SUPFAM" id="SSF46689">
    <property type="entry name" value="Homeodomain-like"/>
    <property type="match status" value="1"/>
</dbReference>
<dbReference type="GO" id="GO:0000976">
    <property type="term" value="F:transcription cis-regulatory region binding"/>
    <property type="evidence" value="ECO:0007669"/>
    <property type="project" value="TreeGrafter"/>
</dbReference>
<dbReference type="PANTHER" id="PTHR30055">
    <property type="entry name" value="HTH-TYPE TRANSCRIPTIONAL REGULATOR RUTR"/>
    <property type="match status" value="1"/>
</dbReference>
<dbReference type="AlphaFoldDB" id="A0A3M2J742"/>
<dbReference type="InterPro" id="IPR050109">
    <property type="entry name" value="HTH-type_TetR-like_transc_reg"/>
</dbReference>
<dbReference type="Gene3D" id="1.10.357.10">
    <property type="entry name" value="Tetracycline Repressor, domain 2"/>
    <property type="match status" value="1"/>
</dbReference>
<gene>
    <name evidence="6" type="ORF">EBM89_11165</name>
</gene>
<evidence type="ECO:0000313" key="6">
    <source>
        <dbReference type="EMBL" id="RMI09259.1"/>
    </source>
</evidence>
<name>A0A3M2J742_9CELL</name>
<dbReference type="InterPro" id="IPR001647">
    <property type="entry name" value="HTH_TetR"/>
</dbReference>
<comment type="caution">
    <text evidence="6">The sequence shown here is derived from an EMBL/GenBank/DDBJ whole genome shotgun (WGS) entry which is preliminary data.</text>
</comment>
<accession>A0A3M2J742</accession>
<dbReference type="Pfam" id="PF00440">
    <property type="entry name" value="TetR_N"/>
    <property type="match status" value="1"/>
</dbReference>
<evidence type="ECO:0000256" key="3">
    <source>
        <dbReference type="ARBA" id="ARBA00023163"/>
    </source>
</evidence>
<evidence type="ECO:0000313" key="7">
    <source>
        <dbReference type="Proteomes" id="UP000269289"/>
    </source>
</evidence>
<organism evidence="6 7">
    <name type="scientific">Cellulomonas triticagri</name>
    <dbReference type="NCBI Taxonomy" id="2483352"/>
    <lineage>
        <taxon>Bacteria</taxon>
        <taxon>Bacillati</taxon>
        <taxon>Actinomycetota</taxon>
        <taxon>Actinomycetes</taxon>
        <taxon>Micrococcales</taxon>
        <taxon>Cellulomonadaceae</taxon>
        <taxon>Cellulomonas</taxon>
    </lineage>
</organism>
<protein>
    <submittedName>
        <fullName evidence="6">TetR/AcrR family transcriptional regulator</fullName>
    </submittedName>
</protein>